<reference evidence="4" key="2">
    <citation type="submission" date="2020-09" db="EMBL/GenBank/DDBJ databases">
        <authorList>
            <person name="Sun Q."/>
            <person name="Ohkuma M."/>
        </authorList>
    </citation>
    <scope>NUCLEOTIDE SEQUENCE</scope>
    <source>
        <strain evidence="4">JCM 3091</strain>
    </source>
</reference>
<dbReference type="InterPro" id="IPR011330">
    <property type="entry name" value="Glyco_hydro/deAcase_b/a-brl"/>
</dbReference>
<dbReference type="EMBL" id="BMQC01000003">
    <property type="protein sequence ID" value="GGK22435.1"/>
    <property type="molecule type" value="Genomic_DNA"/>
</dbReference>
<feature type="compositionally biased region" description="Pro residues" evidence="1">
    <location>
        <begin position="83"/>
        <end position="98"/>
    </location>
</feature>
<dbReference type="PANTHER" id="PTHR10587">
    <property type="entry name" value="GLYCOSYL TRANSFERASE-RELATED"/>
    <property type="match status" value="1"/>
</dbReference>
<dbReference type="CDD" id="cd10917">
    <property type="entry name" value="CE4_NodB_like_6s_7s"/>
    <property type="match status" value="1"/>
</dbReference>
<sequence>MRRGDTVGAPHSFPERHVTRRPAVLGTAVLAGVLLGTQVLAGWLARPEVRPVAAERPATAAPPTAGPGGSAPAPAVPSRAPTAGPPTAGPSGPPPARPPRGTRPARPTTGVFAAGVITRTRGTGVTLTFDDGPSPVHTPQILALLRAQGVRAMFCVVGSQAEAHPELIQQIAREGHQLCNHSWNHELRLGRGTPTQIRANLRRTNDAIRKAVPGAPVTHFRHPGGNWTPAAIQASRELGMVPTGWAVDPRDWARPPAGAIASTVLKGSRRGAIVLMHDGGGDRRNTVAACRTIIPALKQRLRIVPLS</sequence>
<keyword evidence="5" id="KW-1185">Reference proteome</keyword>
<name>A0A8J3FFV6_9ACTN</name>
<feature type="region of interest" description="Disordered" evidence="1">
    <location>
        <begin position="54"/>
        <end position="108"/>
    </location>
</feature>
<keyword evidence="2" id="KW-0472">Membrane</keyword>
<dbReference type="Pfam" id="PF01522">
    <property type="entry name" value="Polysacc_deac_1"/>
    <property type="match status" value="1"/>
</dbReference>
<feature type="domain" description="NodB homology" evidence="3">
    <location>
        <begin position="123"/>
        <end position="307"/>
    </location>
</feature>
<evidence type="ECO:0000259" key="3">
    <source>
        <dbReference type="PROSITE" id="PS51677"/>
    </source>
</evidence>
<organism evidence="4 5">
    <name type="scientific">Pilimelia terevasa</name>
    <dbReference type="NCBI Taxonomy" id="53372"/>
    <lineage>
        <taxon>Bacteria</taxon>
        <taxon>Bacillati</taxon>
        <taxon>Actinomycetota</taxon>
        <taxon>Actinomycetes</taxon>
        <taxon>Micromonosporales</taxon>
        <taxon>Micromonosporaceae</taxon>
        <taxon>Pilimelia</taxon>
    </lineage>
</organism>
<comment type="caution">
    <text evidence="4">The sequence shown here is derived from an EMBL/GenBank/DDBJ whole genome shotgun (WGS) entry which is preliminary data.</text>
</comment>
<dbReference type="PROSITE" id="PS51677">
    <property type="entry name" value="NODB"/>
    <property type="match status" value="1"/>
</dbReference>
<dbReference type="Gene3D" id="3.20.20.370">
    <property type="entry name" value="Glycoside hydrolase/deacetylase"/>
    <property type="match status" value="1"/>
</dbReference>
<feature type="compositionally biased region" description="Low complexity" evidence="1">
    <location>
        <begin position="54"/>
        <end position="63"/>
    </location>
</feature>
<keyword evidence="2" id="KW-1133">Transmembrane helix</keyword>
<gene>
    <name evidence="4" type="ORF">GCM10010124_13680</name>
</gene>
<dbReference type="PANTHER" id="PTHR10587:SF137">
    <property type="entry name" value="4-DEOXY-4-FORMAMIDO-L-ARABINOSE-PHOSPHOUNDECAPRENOL DEFORMYLASE ARND-RELATED"/>
    <property type="match status" value="1"/>
</dbReference>
<evidence type="ECO:0000313" key="4">
    <source>
        <dbReference type="EMBL" id="GGK22435.1"/>
    </source>
</evidence>
<dbReference type="GO" id="GO:0016810">
    <property type="term" value="F:hydrolase activity, acting on carbon-nitrogen (but not peptide) bonds"/>
    <property type="evidence" value="ECO:0007669"/>
    <property type="project" value="InterPro"/>
</dbReference>
<evidence type="ECO:0000256" key="2">
    <source>
        <dbReference type="SAM" id="Phobius"/>
    </source>
</evidence>
<feature type="transmembrane region" description="Helical" evidence="2">
    <location>
        <begin position="23"/>
        <end position="45"/>
    </location>
</feature>
<dbReference type="InterPro" id="IPR002509">
    <property type="entry name" value="NODB_dom"/>
</dbReference>
<dbReference type="Proteomes" id="UP000662200">
    <property type="component" value="Unassembled WGS sequence"/>
</dbReference>
<protein>
    <recommendedName>
        <fullName evidence="3">NodB homology domain-containing protein</fullName>
    </recommendedName>
</protein>
<dbReference type="GO" id="GO:0005975">
    <property type="term" value="P:carbohydrate metabolic process"/>
    <property type="evidence" value="ECO:0007669"/>
    <property type="project" value="InterPro"/>
</dbReference>
<proteinExistence type="predicted"/>
<dbReference type="SUPFAM" id="SSF88713">
    <property type="entry name" value="Glycoside hydrolase/deacetylase"/>
    <property type="match status" value="1"/>
</dbReference>
<dbReference type="AlphaFoldDB" id="A0A8J3FFV6"/>
<reference evidence="4" key="1">
    <citation type="journal article" date="2014" name="Int. J. Syst. Evol. Microbiol.">
        <title>Complete genome sequence of Corynebacterium casei LMG S-19264T (=DSM 44701T), isolated from a smear-ripened cheese.</title>
        <authorList>
            <consortium name="US DOE Joint Genome Institute (JGI-PGF)"/>
            <person name="Walter F."/>
            <person name="Albersmeier A."/>
            <person name="Kalinowski J."/>
            <person name="Ruckert C."/>
        </authorList>
    </citation>
    <scope>NUCLEOTIDE SEQUENCE</scope>
    <source>
        <strain evidence="4">JCM 3091</strain>
    </source>
</reference>
<dbReference type="InterPro" id="IPR050248">
    <property type="entry name" value="Polysacc_deacetylase_ArnD"/>
</dbReference>
<keyword evidence="2" id="KW-0812">Transmembrane</keyword>
<accession>A0A8J3FFV6</accession>
<evidence type="ECO:0000313" key="5">
    <source>
        <dbReference type="Proteomes" id="UP000662200"/>
    </source>
</evidence>
<evidence type="ECO:0000256" key="1">
    <source>
        <dbReference type="SAM" id="MobiDB-lite"/>
    </source>
</evidence>
<feature type="compositionally biased region" description="Low complexity" evidence="1">
    <location>
        <begin position="70"/>
        <end position="82"/>
    </location>
</feature>